<dbReference type="PANTHER" id="PTHR10039">
    <property type="entry name" value="AMELOGENIN"/>
    <property type="match status" value="1"/>
</dbReference>
<dbReference type="Proteomes" id="UP000054988">
    <property type="component" value="Unassembled WGS sequence"/>
</dbReference>
<evidence type="ECO:0000259" key="2">
    <source>
        <dbReference type="Pfam" id="PF24883"/>
    </source>
</evidence>
<protein>
    <recommendedName>
        <fullName evidence="2">Nephrocystin 3-like N-terminal domain-containing protein</fullName>
    </recommendedName>
</protein>
<dbReference type="Pfam" id="PF24883">
    <property type="entry name" value="NPHP3_N"/>
    <property type="match status" value="1"/>
</dbReference>
<feature type="domain" description="Nephrocystin 3-like N-terminal" evidence="2">
    <location>
        <begin position="71"/>
        <end position="231"/>
    </location>
</feature>
<gene>
    <name evidence="3" type="ORF">WG66_9019</name>
</gene>
<dbReference type="AlphaFoldDB" id="A0A0W0FPS5"/>
<evidence type="ECO:0000313" key="3">
    <source>
        <dbReference type="EMBL" id="KTB38396.1"/>
    </source>
</evidence>
<name>A0A0W0FPS5_MONRR</name>
<accession>A0A0W0FPS5</accession>
<evidence type="ECO:0000256" key="1">
    <source>
        <dbReference type="ARBA" id="ARBA00022737"/>
    </source>
</evidence>
<proteinExistence type="predicted"/>
<dbReference type="EMBL" id="LATX01001766">
    <property type="protein sequence ID" value="KTB38396.1"/>
    <property type="molecule type" value="Genomic_DNA"/>
</dbReference>
<comment type="caution">
    <text evidence="3">The sequence shown here is derived from an EMBL/GenBank/DDBJ whole genome shotgun (WGS) entry which is preliminary data.</text>
</comment>
<dbReference type="SUPFAM" id="SSF52540">
    <property type="entry name" value="P-loop containing nucleoside triphosphate hydrolases"/>
    <property type="match status" value="1"/>
</dbReference>
<reference evidence="3 4" key="1">
    <citation type="submission" date="2015-12" db="EMBL/GenBank/DDBJ databases">
        <title>Draft genome sequence of Moniliophthora roreri, the causal agent of frosty pod rot of cacao.</title>
        <authorList>
            <person name="Aime M.C."/>
            <person name="Diaz-Valderrama J.R."/>
            <person name="Kijpornyongpan T."/>
            <person name="Phillips-Mora W."/>
        </authorList>
    </citation>
    <scope>NUCLEOTIDE SEQUENCE [LARGE SCALE GENOMIC DNA]</scope>
    <source>
        <strain evidence="3 4">MCA 2952</strain>
    </source>
</reference>
<dbReference type="Gene3D" id="3.40.50.300">
    <property type="entry name" value="P-loop containing nucleotide triphosphate hydrolases"/>
    <property type="match status" value="1"/>
</dbReference>
<evidence type="ECO:0000313" key="4">
    <source>
        <dbReference type="Proteomes" id="UP000054988"/>
    </source>
</evidence>
<dbReference type="InterPro" id="IPR056884">
    <property type="entry name" value="NPHP3-like_N"/>
</dbReference>
<organism evidence="3 4">
    <name type="scientific">Moniliophthora roreri</name>
    <name type="common">Frosty pod rot fungus</name>
    <name type="synonym">Monilia roreri</name>
    <dbReference type="NCBI Taxonomy" id="221103"/>
    <lineage>
        <taxon>Eukaryota</taxon>
        <taxon>Fungi</taxon>
        <taxon>Dikarya</taxon>
        <taxon>Basidiomycota</taxon>
        <taxon>Agaricomycotina</taxon>
        <taxon>Agaricomycetes</taxon>
        <taxon>Agaricomycetidae</taxon>
        <taxon>Agaricales</taxon>
        <taxon>Marasmiineae</taxon>
        <taxon>Marasmiaceae</taxon>
        <taxon>Moniliophthora</taxon>
    </lineage>
</organism>
<sequence>MFSRARIGEISGGIFNNVARDQINTTVNYSNDGIQMLWNAITDVGATHDAEARYPPPKCHPQTRVALLDTLLDWIRDNEGSAPSVYWLNGPAGSGKSAIAQTIAEVGEREGFLASSFFFSREHPKRNHPSFLFLTMAYEMASQVDELRLHIQHTLRRKPGLLQATVDRQFKELILTPLCALSNHEWSHRPPIVIIDGLDECEDSDAQRRVLRLIIVGLKRHVPLRFLICSRSEVSIRETLGSDTFRPYIRCVTLDDSWTTKSDIEMVLRDGFARIRESRKYDNIQFPDPWPSDTVIRELTKKACGQFLYVTTVLEFIDDEYSQPWKRLDVILDASHSTEDDAPFRDLDELYRQILSCNPDRSKVVDILGTILHLQHTRILDNLNRPVSPSLVEDVLGLPVGDVSLALRGMHSVLDIGSTEKGIVVLHASFIDFLLNQSRSGPFFVDQDQYGEMFFPNHIRAQILQDDFLLGPDWQAGWTATLCSTSPDDQIISALENVDLHVLFDVTLKASIISDNQTTLSEPLHEHSSSVAPNVITQWRGYGAILEVQLSKVEDFPVALFDDLSTIMAFQIAQTLEFPDEGLPQPLVDSMYQSWENIRLHRTLILSDMRVVGVGRRCSCSSFYPKSIYFLCKNGVHHLQLYAATMAIIEQYIQMMDFEEDGLSFVLVGFFKYWGPQDELLLHFLTIADYIHGANDVKRVIAWLNSFPHQCPPKSLNASVHSRRLHACYVRVATNVMESMNTDPPNDFRIALWYPLLCYGEPSLLARCGPEVKLLPLFRRILNRTDSSYGLPEQTIIKARQWLELFPRKNSEKVNLMKMLDEMQ</sequence>
<keyword evidence="1" id="KW-0677">Repeat</keyword>
<dbReference type="InterPro" id="IPR027417">
    <property type="entry name" value="P-loop_NTPase"/>
</dbReference>
<dbReference type="PANTHER" id="PTHR10039:SF14">
    <property type="entry name" value="NACHT DOMAIN-CONTAINING PROTEIN"/>
    <property type="match status" value="1"/>
</dbReference>